<comment type="caution">
    <text evidence="1">The sequence shown here is derived from an EMBL/GenBank/DDBJ whole genome shotgun (WGS) entry which is preliminary data.</text>
</comment>
<dbReference type="Proteomes" id="UP001472677">
    <property type="component" value="Unassembled WGS sequence"/>
</dbReference>
<proteinExistence type="predicted"/>
<dbReference type="EMBL" id="JBBPBM010000038">
    <property type="protein sequence ID" value="KAK8527212.1"/>
    <property type="molecule type" value="Genomic_DNA"/>
</dbReference>
<accession>A0ABR2D0E5</accession>
<keyword evidence="2" id="KW-1185">Reference proteome</keyword>
<evidence type="ECO:0000313" key="1">
    <source>
        <dbReference type="EMBL" id="KAK8527212.1"/>
    </source>
</evidence>
<gene>
    <name evidence="1" type="ORF">V6N12_054435</name>
</gene>
<protein>
    <submittedName>
        <fullName evidence="1">Uncharacterized protein</fullName>
    </submittedName>
</protein>
<reference evidence="1 2" key="1">
    <citation type="journal article" date="2024" name="G3 (Bethesda)">
        <title>Genome assembly of Hibiscus sabdariffa L. provides insights into metabolisms of medicinal natural products.</title>
        <authorList>
            <person name="Kim T."/>
        </authorList>
    </citation>
    <scope>NUCLEOTIDE SEQUENCE [LARGE SCALE GENOMIC DNA]</scope>
    <source>
        <strain evidence="1">TK-2024</strain>
        <tissue evidence="1">Old leaves</tissue>
    </source>
</reference>
<sequence length="72" mass="8074">MNKMGGFNGTTPLLITLSKKDKRGVEWRWSSFFANIMRPNGSPFDLSSLLHSMLCLDLGRLAPNQPGKFDMT</sequence>
<evidence type="ECO:0000313" key="2">
    <source>
        <dbReference type="Proteomes" id="UP001472677"/>
    </source>
</evidence>
<organism evidence="1 2">
    <name type="scientific">Hibiscus sabdariffa</name>
    <name type="common">roselle</name>
    <dbReference type="NCBI Taxonomy" id="183260"/>
    <lineage>
        <taxon>Eukaryota</taxon>
        <taxon>Viridiplantae</taxon>
        <taxon>Streptophyta</taxon>
        <taxon>Embryophyta</taxon>
        <taxon>Tracheophyta</taxon>
        <taxon>Spermatophyta</taxon>
        <taxon>Magnoliopsida</taxon>
        <taxon>eudicotyledons</taxon>
        <taxon>Gunneridae</taxon>
        <taxon>Pentapetalae</taxon>
        <taxon>rosids</taxon>
        <taxon>malvids</taxon>
        <taxon>Malvales</taxon>
        <taxon>Malvaceae</taxon>
        <taxon>Malvoideae</taxon>
        <taxon>Hibiscus</taxon>
    </lineage>
</organism>
<name>A0ABR2D0E5_9ROSI</name>